<gene>
    <name evidence="6" type="ORF">GCM10011385_11200</name>
</gene>
<feature type="domain" description="HTH gntR-type" evidence="5">
    <location>
        <begin position="24"/>
        <end position="91"/>
    </location>
</feature>
<dbReference type="PANTHER" id="PTHR43537:SF45">
    <property type="entry name" value="GNTR FAMILY REGULATORY PROTEIN"/>
    <property type="match status" value="1"/>
</dbReference>
<dbReference type="Gene3D" id="1.10.10.10">
    <property type="entry name" value="Winged helix-like DNA-binding domain superfamily/Winged helix DNA-binding domain"/>
    <property type="match status" value="1"/>
</dbReference>
<dbReference type="CDD" id="cd07377">
    <property type="entry name" value="WHTH_GntR"/>
    <property type="match status" value="1"/>
</dbReference>
<dbReference type="Gene3D" id="1.20.120.530">
    <property type="entry name" value="GntR ligand-binding domain-like"/>
    <property type="match status" value="1"/>
</dbReference>
<dbReference type="RefSeq" id="WP_188719956.1">
    <property type="nucleotide sequence ID" value="NZ_BMIF01000002.1"/>
</dbReference>
<evidence type="ECO:0000313" key="7">
    <source>
        <dbReference type="Proteomes" id="UP000636264"/>
    </source>
</evidence>
<dbReference type="AlphaFoldDB" id="A0A916RJW0"/>
<evidence type="ECO:0000256" key="2">
    <source>
        <dbReference type="ARBA" id="ARBA00023125"/>
    </source>
</evidence>
<dbReference type="Pfam" id="PF07729">
    <property type="entry name" value="FCD"/>
    <property type="match status" value="1"/>
</dbReference>
<organism evidence="6 7">
    <name type="scientific">Nitratireductor aestuarii</name>
    <dbReference type="NCBI Taxonomy" id="1735103"/>
    <lineage>
        <taxon>Bacteria</taxon>
        <taxon>Pseudomonadati</taxon>
        <taxon>Pseudomonadota</taxon>
        <taxon>Alphaproteobacteria</taxon>
        <taxon>Hyphomicrobiales</taxon>
        <taxon>Phyllobacteriaceae</taxon>
        <taxon>Nitratireductor</taxon>
    </lineage>
</organism>
<evidence type="ECO:0000256" key="1">
    <source>
        <dbReference type="ARBA" id="ARBA00023015"/>
    </source>
</evidence>
<reference evidence="6" key="1">
    <citation type="journal article" date="2014" name="Int. J. Syst. Evol. Microbiol.">
        <title>Complete genome sequence of Corynebacterium casei LMG S-19264T (=DSM 44701T), isolated from a smear-ripened cheese.</title>
        <authorList>
            <consortium name="US DOE Joint Genome Institute (JGI-PGF)"/>
            <person name="Walter F."/>
            <person name="Albersmeier A."/>
            <person name="Kalinowski J."/>
            <person name="Ruckert C."/>
        </authorList>
    </citation>
    <scope>NUCLEOTIDE SEQUENCE</scope>
    <source>
        <strain evidence="6">CGMCC 1.15320</strain>
    </source>
</reference>
<accession>A0A916RJW0</accession>
<reference evidence="6" key="2">
    <citation type="submission" date="2020-09" db="EMBL/GenBank/DDBJ databases">
        <authorList>
            <person name="Sun Q."/>
            <person name="Zhou Y."/>
        </authorList>
    </citation>
    <scope>NUCLEOTIDE SEQUENCE</scope>
    <source>
        <strain evidence="6">CGMCC 1.15320</strain>
    </source>
</reference>
<evidence type="ECO:0000259" key="5">
    <source>
        <dbReference type="PROSITE" id="PS50949"/>
    </source>
</evidence>
<proteinExistence type="predicted"/>
<dbReference type="PROSITE" id="PS50949">
    <property type="entry name" value="HTH_GNTR"/>
    <property type="match status" value="1"/>
</dbReference>
<dbReference type="SMART" id="SM00895">
    <property type="entry name" value="FCD"/>
    <property type="match status" value="1"/>
</dbReference>
<dbReference type="GO" id="GO:0003700">
    <property type="term" value="F:DNA-binding transcription factor activity"/>
    <property type="evidence" value="ECO:0007669"/>
    <property type="project" value="InterPro"/>
</dbReference>
<dbReference type="SMART" id="SM00345">
    <property type="entry name" value="HTH_GNTR"/>
    <property type="match status" value="1"/>
</dbReference>
<evidence type="ECO:0000256" key="4">
    <source>
        <dbReference type="SAM" id="MobiDB-lite"/>
    </source>
</evidence>
<evidence type="ECO:0000256" key="3">
    <source>
        <dbReference type="ARBA" id="ARBA00023163"/>
    </source>
</evidence>
<keyword evidence="7" id="KW-1185">Reference proteome</keyword>
<dbReference type="Proteomes" id="UP000636264">
    <property type="component" value="Unassembled WGS sequence"/>
</dbReference>
<comment type="caution">
    <text evidence="6">The sequence shown here is derived from an EMBL/GenBank/DDBJ whole genome shotgun (WGS) entry which is preliminary data.</text>
</comment>
<dbReference type="GO" id="GO:0003677">
    <property type="term" value="F:DNA binding"/>
    <property type="evidence" value="ECO:0007669"/>
    <property type="project" value="UniProtKB-KW"/>
</dbReference>
<name>A0A916RJW0_9HYPH</name>
<dbReference type="Pfam" id="PF00392">
    <property type="entry name" value="GntR"/>
    <property type="match status" value="1"/>
</dbReference>
<feature type="region of interest" description="Disordered" evidence="4">
    <location>
        <begin position="1"/>
        <end position="21"/>
    </location>
</feature>
<dbReference type="PANTHER" id="PTHR43537">
    <property type="entry name" value="TRANSCRIPTIONAL REGULATOR, GNTR FAMILY"/>
    <property type="match status" value="1"/>
</dbReference>
<keyword evidence="3" id="KW-0804">Transcription</keyword>
<dbReference type="SUPFAM" id="SSF46785">
    <property type="entry name" value="Winged helix' DNA-binding domain"/>
    <property type="match status" value="1"/>
</dbReference>
<dbReference type="InterPro" id="IPR036390">
    <property type="entry name" value="WH_DNA-bd_sf"/>
</dbReference>
<protein>
    <submittedName>
        <fullName evidence="6">GntR family transcriptional regulator</fullName>
    </submittedName>
</protein>
<dbReference type="InterPro" id="IPR008920">
    <property type="entry name" value="TF_FadR/GntR_C"/>
</dbReference>
<dbReference type="InterPro" id="IPR000524">
    <property type="entry name" value="Tscrpt_reg_HTH_GntR"/>
</dbReference>
<evidence type="ECO:0000313" key="6">
    <source>
        <dbReference type="EMBL" id="GGA59267.1"/>
    </source>
</evidence>
<dbReference type="InterPro" id="IPR036388">
    <property type="entry name" value="WH-like_DNA-bd_sf"/>
</dbReference>
<dbReference type="EMBL" id="BMIF01000002">
    <property type="protein sequence ID" value="GGA59267.1"/>
    <property type="molecule type" value="Genomic_DNA"/>
</dbReference>
<sequence>MTETIKPGATEAGEPTRKPRSAIQSLRDIAYETIKRQIITCELRPGEVLSEAVLSDTLQIGRTPVRQAIDRLVTSGLVDVMPRKGLMVKPISFDEIFDIIEARLINESHCARRAALQADDNEIARLTANVSAMWKATEGADIDTMMDLDREFHSIISRAARNHVITEILANLHDRSTRLWFISLRAIEQHVRVGEQHAAIVEGIRKRDPDAAEAAIRAHIESFRDNLARQI</sequence>
<dbReference type="InterPro" id="IPR011711">
    <property type="entry name" value="GntR_C"/>
</dbReference>
<dbReference type="SUPFAM" id="SSF48008">
    <property type="entry name" value="GntR ligand-binding domain-like"/>
    <property type="match status" value="1"/>
</dbReference>
<keyword evidence="2" id="KW-0238">DNA-binding</keyword>
<keyword evidence="1" id="KW-0805">Transcription regulation</keyword>